<evidence type="ECO:0000313" key="2">
    <source>
        <dbReference type="Proteomes" id="UP001163835"/>
    </source>
</evidence>
<keyword evidence="2" id="KW-1185">Reference proteome</keyword>
<proteinExistence type="predicted"/>
<reference evidence="1" key="1">
    <citation type="submission" date="2022-09" db="EMBL/GenBank/DDBJ databases">
        <title>A Global Phylogenomic Analysis of the Shiitake Genus Lentinula.</title>
        <authorList>
            <consortium name="DOE Joint Genome Institute"/>
            <person name="Sierra-Patev S."/>
            <person name="Min B."/>
            <person name="Naranjo-Ortiz M."/>
            <person name="Looney B."/>
            <person name="Konkel Z."/>
            <person name="Slot J.C."/>
            <person name="Sakamoto Y."/>
            <person name="Steenwyk J.L."/>
            <person name="Rokas A."/>
            <person name="Carro J."/>
            <person name="Camarero S."/>
            <person name="Ferreira P."/>
            <person name="Molpeceres G."/>
            <person name="Ruiz-Duenas F.J."/>
            <person name="Serrano A."/>
            <person name="Henrissat B."/>
            <person name="Drula E."/>
            <person name="Hughes K.W."/>
            <person name="Mata J.L."/>
            <person name="Ishikawa N.K."/>
            <person name="Vargas-Isla R."/>
            <person name="Ushijima S."/>
            <person name="Smith C.A."/>
            <person name="Ahrendt S."/>
            <person name="Andreopoulos W."/>
            <person name="He G."/>
            <person name="Labutti K."/>
            <person name="Lipzen A."/>
            <person name="Ng V."/>
            <person name="Riley R."/>
            <person name="Sandor L."/>
            <person name="Barry K."/>
            <person name="Martinez A.T."/>
            <person name="Xiao Y."/>
            <person name="Gibbons J.G."/>
            <person name="Terashima K."/>
            <person name="Grigoriev I.V."/>
            <person name="Hibbett D.S."/>
        </authorList>
    </citation>
    <scope>NUCLEOTIDE SEQUENCE</scope>
    <source>
        <strain evidence="1">TMI1499</strain>
    </source>
</reference>
<dbReference type="EMBL" id="MU795185">
    <property type="protein sequence ID" value="KAJ3808992.1"/>
    <property type="molecule type" value="Genomic_DNA"/>
</dbReference>
<comment type="caution">
    <text evidence="1">The sequence shown here is derived from an EMBL/GenBank/DDBJ whole genome shotgun (WGS) entry which is preliminary data.</text>
</comment>
<evidence type="ECO:0000313" key="1">
    <source>
        <dbReference type="EMBL" id="KAJ3808992.1"/>
    </source>
</evidence>
<dbReference type="Proteomes" id="UP001163835">
    <property type="component" value="Unassembled WGS sequence"/>
</dbReference>
<accession>A0ACC1TW99</accession>
<gene>
    <name evidence="1" type="ORF">F5876DRAFT_44842</name>
</gene>
<sequence length="317" mass="35409">MSSVPQFKLNNGKTVPAIGIGCWMGTVGDSHQVTEMVLKALRLGYRHIDTVSPFDLSKRNERSVGQAIRESSVPRSELFLVTKLSSEDHGRPAEALQHSLDRLCVDYVDLYLMHWPQAFDAAHARYCSPEESPTFIETWKMMEGLVETGKTRSIGVSNFSIKNLEILLQNARIVPVTNQVELHPGLPQHELLSYCSSRDILLTAYSPVGKHKFATNPTVLEIAQRKDASVAQVLLSWGVKRGTVIIPKSTHETYMNENLTLIALDNNDTQILDNVHRQPGMHRSVCGFHSSDLGGSCFGWTYDQLGWDMMEGGIMRS</sequence>
<name>A0ACC1TW99_9AGAR</name>
<protein>
    <submittedName>
        <fullName evidence="1">Aldo/keto reductase</fullName>
    </submittedName>
</protein>
<organism evidence="1 2">
    <name type="scientific">Lentinula aff. lateritia</name>
    <dbReference type="NCBI Taxonomy" id="2804960"/>
    <lineage>
        <taxon>Eukaryota</taxon>
        <taxon>Fungi</taxon>
        <taxon>Dikarya</taxon>
        <taxon>Basidiomycota</taxon>
        <taxon>Agaricomycotina</taxon>
        <taxon>Agaricomycetes</taxon>
        <taxon>Agaricomycetidae</taxon>
        <taxon>Agaricales</taxon>
        <taxon>Marasmiineae</taxon>
        <taxon>Omphalotaceae</taxon>
        <taxon>Lentinula</taxon>
    </lineage>
</organism>